<dbReference type="PANTHER" id="PTHR11680:SF50">
    <property type="entry name" value="SERINE HYDROXYMETHYLTRANSFERASE"/>
    <property type="match status" value="1"/>
</dbReference>
<dbReference type="GO" id="GO:0030170">
    <property type="term" value="F:pyridoxal phosphate binding"/>
    <property type="evidence" value="ECO:0007669"/>
    <property type="project" value="UniProtKB-UniRule"/>
</dbReference>
<proteinExistence type="inferred from homology"/>
<dbReference type="eggNOG" id="COG0112">
    <property type="taxonomic scope" value="Bacteria"/>
</dbReference>
<dbReference type="InterPro" id="IPR015421">
    <property type="entry name" value="PyrdxlP-dep_Trfase_major"/>
</dbReference>
<protein>
    <recommendedName>
        <fullName evidence="11">Serine hydroxymethyltransferase</fullName>
        <shortName evidence="11">SHMT</shortName>
        <shortName evidence="11">Serine methylase</shortName>
        <ecNumber evidence="11">2.1.2.1</ecNumber>
    </recommendedName>
</protein>
<sequence length="420" mass="44939">MADETLKAVDPEIAALIQAEERRQADTVKLIASENYVSRAVLEATGSVLTNKYSEGYPGKRYYEGQQIIDQIETLAIERAKRLFNVAHANVQPYSGSPANLAIYLAFLNPGDTVLGMGLPFGGHLTHGWSVSATGKWFNAVRYGVRKDTGRIDMDQVRELALEHRPKLIFCGGTAIPRIIDFPAFAEIAREVGAVLAADIAHIAGLVAAGVHPSPVGHADVISTTTHKTLRGPRGAMLMTNSDEHAVAINKAVFPGLQGGPHNHTTAAIAVALHEAAQPEFKAYAEQIVKNAKALADELLSRGYDLVSGGTDNHLILIDLTNKGIGGKPAAQALDRAGLETNYNTVPFDPRKPFDPSGIRIGTPAVTSRGMREPEMRQIGAWIDEVITAVAKGDAEDVIARVRGEVTELTAKFPAPGISL</sequence>
<dbReference type="UniPathway" id="UPA00288">
    <property type="reaction ID" value="UER01023"/>
</dbReference>
<feature type="domain" description="Serine hydroxymethyltransferase-like" evidence="13">
    <location>
        <begin position="6"/>
        <end position="383"/>
    </location>
</feature>
<dbReference type="InterPro" id="IPR019798">
    <property type="entry name" value="Ser_HO-MeTrfase_PLP_BS"/>
</dbReference>
<dbReference type="GO" id="GO:0008168">
    <property type="term" value="F:methyltransferase activity"/>
    <property type="evidence" value="ECO:0007669"/>
    <property type="project" value="UniProtKB-KW"/>
</dbReference>
<comment type="similarity">
    <text evidence="3 11">Belongs to the SHMT family.</text>
</comment>
<dbReference type="GO" id="GO:0042803">
    <property type="term" value="F:protein homodimerization activity"/>
    <property type="evidence" value="ECO:0007669"/>
    <property type="project" value="UniProtKB-ARBA"/>
</dbReference>
<dbReference type="FunFam" id="3.40.640.10:FF:000001">
    <property type="entry name" value="Serine hydroxymethyltransferase"/>
    <property type="match status" value="1"/>
</dbReference>
<comment type="subunit">
    <text evidence="4 11">Homodimer.</text>
</comment>
<dbReference type="CDD" id="cd00378">
    <property type="entry name" value="SHMT"/>
    <property type="match status" value="1"/>
</dbReference>
<evidence type="ECO:0000256" key="2">
    <source>
        <dbReference type="ARBA" id="ARBA00004496"/>
    </source>
</evidence>
<evidence type="ECO:0000256" key="1">
    <source>
        <dbReference type="ARBA" id="ARBA00001933"/>
    </source>
</evidence>
<feature type="binding site" evidence="11">
    <location>
        <begin position="123"/>
        <end position="125"/>
    </location>
    <ligand>
        <name>(6S)-5,6,7,8-tetrahydrofolate</name>
        <dbReference type="ChEBI" id="CHEBI:57453"/>
    </ligand>
</feature>
<dbReference type="OrthoDB" id="9803846at2"/>
<keyword evidence="14" id="KW-0489">Methyltransferase</keyword>
<dbReference type="GO" id="GO:0019264">
    <property type="term" value="P:glycine biosynthetic process from serine"/>
    <property type="evidence" value="ECO:0007669"/>
    <property type="project" value="UniProtKB-UniRule"/>
</dbReference>
<feature type="binding site" evidence="11">
    <location>
        <position position="119"/>
    </location>
    <ligand>
        <name>(6S)-5,6,7,8-tetrahydrofolate</name>
        <dbReference type="ChEBI" id="CHEBI:57453"/>
    </ligand>
</feature>
<dbReference type="EC" id="2.1.2.1" evidence="11"/>
<name>D6Y377_THEBD</name>
<dbReference type="InterPro" id="IPR015422">
    <property type="entry name" value="PyrdxlP-dep_Trfase_small"/>
</dbReference>
<dbReference type="PANTHER" id="PTHR11680">
    <property type="entry name" value="SERINE HYDROXYMETHYLTRANSFERASE"/>
    <property type="match status" value="1"/>
</dbReference>
<evidence type="ECO:0000256" key="10">
    <source>
        <dbReference type="ARBA" id="ARBA00054606"/>
    </source>
</evidence>
<evidence type="ECO:0000256" key="4">
    <source>
        <dbReference type="ARBA" id="ARBA00011738"/>
    </source>
</evidence>
<keyword evidence="15" id="KW-1185">Reference proteome</keyword>
<dbReference type="HOGENOM" id="CLU_022477_2_1_11"/>
<evidence type="ECO:0000256" key="6">
    <source>
        <dbReference type="ARBA" id="ARBA00022563"/>
    </source>
</evidence>
<accession>D6Y377</accession>
<dbReference type="Pfam" id="PF00464">
    <property type="entry name" value="SHMT"/>
    <property type="match status" value="1"/>
</dbReference>
<feature type="binding site" evidence="11">
    <location>
        <position position="244"/>
    </location>
    <ligand>
        <name>(6S)-5,6,7,8-tetrahydrofolate</name>
        <dbReference type="ChEBI" id="CHEBI:57453"/>
    </ligand>
</feature>
<dbReference type="GO" id="GO:0035999">
    <property type="term" value="P:tetrahydrofolate interconversion"/>
    <property type="evidence" value="ECO:0007669"/>
    <property type="project" value="UniProtKB-UniRule"/>
</dbReference>
<evidence type="ECO:0000256" key="5">
    <source>
        <dbReference type="ARBA" id="ARBA00022490"/>
    </source>
</evidence>
<dbReference type="PIRSF" id="PIRSF000412">
    <property type="entry name" value="SHMT"/>
    <property type="match status" value="1"/>
</dbReference>
<dbReference type="Gene3D" id="3.90.1150.10">
    <property type="entry name" value="Aspartate Aminotransferase, domain 1"/>
    <property type="match status" value="1"/>
</dbReference>
<comment type="pathway">
    <text evidence="11">One-carbon metabolism; tetrahydrofolate interconversion.</text>
</comment>
<dbReference type="NCBIfam" id="NF000586">
    <property type="entry name" value="PRK00011.1"/>
    <property type="match status" value="1"/>
</dbReference>
<dbReference type="HAMAP" id="MF_00051">
    <property type="entry name" value="SHMT"/>
    <property type="match status" value="1"/>
</dbReference>
<feature type="modified residue" description="N6-(pyridoxal phosphate)lysine" evidence="11 12">
    <location>
        <position position="228"/>
    </location>
</feature>
<keyword evidence="9 11" id="KW-0663">Pyridoxal phosphate</keyword>
<reference evidence="14 15" key="1">
    <citation type="submission" date="2010-01" db="EMBL/GenBank/DDBJ databases">
        <title>The complete genome of Thermobispora bispora DSM 43833.</title>
        <authorList>
            <consortium name="US DOE Joint Genome Institute (JGI-PGF)"/>
            <person name="Lucas S."/>
            <person name="Copeland A."/>
            <person name="Lapidus A."/>
            <person name="Glavina del Rio T."/>
            <person name="Dalin E."/>
            <person name="Tice H."/>
            <person name="Bruce D."/>
            <person name="Goodwin L."/>
            <person name="Pitluck S."/>
            <person name="Kyrpides N."/>
            <person name="Mavromatis K."/>
            <person name="Ivanova N."/>
            <person name="Mikhailova N."/>
            <person name="Chertkov O."/>
            <person name="Brettin T."/>
            <person name="Detter J.C."/>
            <person name="Han C."/>
            <person name="Larimer F."/>
            <person name="Land M."/>
            <person name="Hauser L."/>
            <person name="Markowitz V."/>
            <person name="Cheng J.-F."/>
            <person name="Hugenholtz P."/>
            <person name="Woyke T."/>
            <person name="Wu D."/>
            <person name="Jando M."/>
            <person name="Schneider S."/>
            <person name="Klenk H.-P."/>
            <person name="Eisen J.A."/>
        </authorList>
    </citation>
    <scope>NUCLEOTIDE SEQUENCE [LARGE SCALE GENOMIC DNA]</scope>
    <source>
        <strain evidence="15">ATCC 19993 / DSM 43833 / CBS 139.67 / JCM 10125 / KCTC 9307 / NBRC 14880 / R51</strain>
    </source>
</reference>
<comment type="subcellular location">
    <subcellularLocation>
        <location evidence="2 11">Cytoplasm</location>
    </subcellularLocation>
</comment>
<dbReference type="GO" id="GO:0005829">
    <property type="term" value="C:cytosol"/>
    <property type="evidence" value="ECO:0007669"/>
    <property type="project" value="TreeGrafter"/>
</dbReference>
<dbReference type="PROSITE" id="PS00096">
    <property type="entry name" value="SHMT"/>
    <property type="match status" value="1"/>
</dbReference>
<dbReference type="AlphaFoldDB" id="D6Y377"/>
<evidence type="ECO:0000256" key="11">
    <source>
        <dbReference type="HAMAP-Rule" id="MF_00051"/>
    </source>
</evidence>
<evidence type="ECO:0000256" key="9">
    <source>
        <dbReference type="ARBA" id="ARBA00022898"/>
    </source>
</evidence>
<keyword evidence="7 11" id="KW-0028">Amino-acid biosynthesis</keyword>
<evidence type="ECO:0000313" key="15">
    <source>
        <dbReference type="Proteomes" id="UP000006640"/>
    </source>
</evidence>
<keyword evidence="6 11" id="KW-0554">One-carbon metabolism</keyword>
<dbReference type="KEGG" id="tbi:Tbis_2242"/>
<evidence type="ECO:0000256" key="7">
    <source>
        <dbReference type="ARBA" id="ARBA00022605"/>
    </source>
</evidence>
<dbReference type="Gene3D" id="3.40.640.10">
    <property type="entry name" value="Type I PLP-dependent aspartate aminotransferase-like (Major domain)"/>
    <property type="match status" value="1"/>
</dbReference>
<feature type="site" description="Plays an important role in substrate specificity" evidence="11">
    <location>
        <position position="227"/>
    </location>
</feature>
<keyword evidence="8 11" id="KW-0808">Transferase</keyword>
<evidence type="ECO:0000256" key="3">
    <source>
        <dbReference type="ARBA" id="ARBA00006376"/>
    </source>
</evidence>
<keyword evidence="5 11" id="KW-0963">Cytoplasm</keyword>
<dbReference type="InterPro" id="IPR015424">
    <property type="entry name" value="PyrdxlP-dep_Trfase"/>
</dbReference>
<evidence type="ECO:0000256" key="12">
    <source>
        <dbReference type="PIRSR" id="PIRSR000412-50"/>
    </source>
</evidence>
<comment type="catalytic activity">
    <reaction evidence="11">
        <text>(6R)-5,10-methylene-5,6,7,8-tetrahydrofolate + glycine + H2O = (6S)-5,6,7,8-tetrahydrofolate + L-serine</text>
        <dbReference type="Rhea" id="RHEA:15481"/>
        <dbReference type="ChEBI" id="CHEBI:15377"/>
        <dbReference type="ChEBI" id="CHEBI:15636"/>
        <dbReference type="ChEBI" id="CHEBI:33384"/>
        <dbReference type="ChEBI" id="CHEBI:57305"/>
        <dbReference type="ChEBI" id="CHEBI:57453"/>
        <dbReference type="EC" id="2.1.2.1"/>
    </reaction>
</comment>
<evidence type="ECO:0000259" key="13">
    <source>
        <dbReference type="Pfam" id="PF00464"/>
    </source>
</evidence>
<gene>
    <name evidence="11" type="primary">glyA</name>
    <name evidence="14" type="ordered locus">Tbis_2242</name>
</gene>
<dbReference type="GO" id="GO:0004372">
    <property type="term" value="F:glycine hydroxymethyltransferase activity"/>
    <property type="evidence" value="ECO:0007669"/>
    <property type="project" value="UniProtKB-UniRule"/>
</dbReference>
<comment type="pathway">
    <text evidence="11">Amino-acid biosynthesis; glycine biosynthesis; glycine from L-serine: step 1/1.</text>
</comment>
<dbReference type="UniPathway" id="UPA00193"/>
<dbReference type="InterPro" id="IPR001085">
    <property type="entry name" value="Ser_HO-MeTrfase"/>
</dbReference>
<dbReference type="SUPFAM" id="SSF53383">
    <property type="entry name" value="PLP-dependent transferases"/>
    <property type="match status" value="1"/>
</dbReference>
<dbReference type="InterPro" id="IPR039429">
    <property type="entry name" value="SHMT-like_dom"/>
</dbReference>
<dbReference type="RefSeq" id="WP_013132485.1">
    <property type="nucleotide sequence ID" value="NC_014165.1"/>
</dbReference>
<comment type="cofactor">
    <cofactor evidence="1 11 12">
        <name>pyridoxal 5'-phosphate</name>
        <dbReference type="ChEBI" id="CHEBI:597326"/>
    </cofactor>
</comment>
<dbReference type="InterPro" id="IPR049943">
    <property type="entry name" value="Ser_HO-MeTrfase-like"/>
</dbReference>
<dbReference type="GO" id="GO:0032259">
    <property type="term" value="P:methylation"/>
    <property type="evidence" value="ECO:0007669"/>
    <property type="project" value="UniProtKB-KW"/>
</dbReference>
<evidence type="ECO:0000313" key="14">
    <source>
        <dbReference type="EMBL" id="ADG88952.1"/>
    </source>
</evidence>
<organism evidence="14 15">
    <name type="scientific">Thermobispora bispora (strain ATCC 19993 / DSM 43833 / CBS 139.67 / JCM 10125 / KCTC 9307 / NBRC 14880 / R51)</name>
    <dbReference type="NCBI Taxonomy" id="469371"/>
    <lineage>
        <taxon>Bacteria</taxon>
        <taxon>Bacillati</taxon>
        <taxon>Actinomycetota</taxon>
        <taxon>Actinomycetes</taxon>
        <taxon>Streptosporangiales</taxon>
        <taxon>Streptosporangiaceae</taxon>
        <taxon>Thermobispora</taxon>
    </lineage>
</organism>
<dbReference type="STRING" id="469371.Tbis_2242"/>
<comment type="caution">
    <text evidence="11">Lacks conserved residue(s) required for the propagation of feature annotation.</text>
</comment>
<evidence type="ECO:0000256" key="8">
    <source>
        <dbReference type="ARBA" id="ARBA00022679"/>
    </source>
</evidence>
<dbReference type="EMBL" id="CP001874">
    <property type="protein sequence ID" value="ADG88952.1"/>
    <property type="molecule type" value="Genomic_DNA"/>
</dbReference>
<comment type="function">
    <text evidence="10">Catalyzes the reversible interconversion of serine and glycine with tetrahydrofolate (THF) serving as the one-carbon carrier. This reaction serves as the major source of one-carbon groups required for the biosynthesis of purines, thymidylate, methionine, and other important biomolecules. Also exhibits THF-independent aldolase activity toward beta-hydroxyamino acids, producing glycine and aldehydes, via a retro-aldol mechanism. Thus, is able to catalyze the cleavage of L-allo-threonine.</text>
</comment>
<dbReference type="Proteomes" id="UP000006640">
    <property type="component" value="Chromosome"/>
</dbReference>